<dbReference type="EMBL" id="MQWD01000001">
    <property type="protein sequence ID" value="PAP75085.1"/>
    <property type="molecule type" value="Genomic_DNA"/>
</dbReference>
<organism evidence="1 3">
    <name type="scientific">Rubrivirga marina</name>
    <dbReference type="NCBI Taxonomy" id="1196024"/>
    <lineage>
        <taxon>Bacteria</taxon>
        <taxon>Pseudomonadati</taxon>
        <taxon>Rhodothermota</taxon>
        <taxon>Rhodothermia</taxon>
        <taxon>Rhodothermales</taxon>
        <taxon>Rubricoccaceae</taxon>
        <taxon>Rubrivirga</taxon>
    </lineage>
</organism>
<dbReference type="OrthoDB" id="1201012at2"/>
<comment type="caution">
    <text evidence="1">The sequence shown here is derived from an EMBL/GenBank/DDBJ whole genome shotgun (WGS) entry which is preliminary data.</text>
</comment>
<reference evidence="1 3" key="1">
    <citation type="submission" date="2016-11" db="EMBL/GenBank/DDBJ databases">
        <title>Study of marine rhodopsin-containing bacteria.</title>
        <authorList>
            <person name="Yoshizawa S."/>
            <person name="Kumagai Y."/>
            <person name="Kogure K."/>
        </authorList>
    </citation>
    <scope>NUCLEOTIDE SEQUENCE [LARGE SCALE GENOMIC DNA]</scope>
    <source>
        <strain evidence="1 3">SAORIC-28</strain>
    </source>
</reference>
<sequence length="113" mass="13124">MLEPMTSETLLIRLLQLDHQQWAKVGKFHPDIDFSYFDVNLLDLVLDAIGLPQDNTVEQADKYGPETGFDHADTFCRDYWTTQFRDRVQDGTPDECAAYISWVRKSYAEFLGK</sequence>
<gene>
    <name evidence="1" type="ORF">BSZ37_00755</name>
    <name evidence="2" type="ORF">BSZ37_00770</name>
</gene>
<evidence type="ECO:0000313" key="3">
    <source>
        <dbReference type="Proteomes" id="UP000216339"/>
    </source>
</evidence>
<protein>
    <submittedName>
        <fullName evidence="1">Uncharacterized protein</fullName>
    </submittedName>
</protein>
<dbReference type="Proteomes" id="UP000216339">
    <property type="component" value="Unassembled WGS sequence"/>
</dbReference>
<dbReference type="EMBL" id="MQWD01000001">
    <property type="protein sequence ID" value="PAP75082.1"/>
    <property type="molecule type" value="Genomic_DNA"/>
</dbReference>
<accession>A0A271IV57</accession>
<proteinExistence type="predicted"/>
<dbReference type="RefSeq" id="WP_095508709.1">
    <property type="nucleotide sequence ID" value="NZ_MQWD01000001.1"/>
</dbReference>
<evidence type="ECO:0000313" key="1">
    <source>
        <dbReference type="EMBL" id="PAP75082.1"/>
    </source>
</evidence>
<dbReference type="AlphaFoldDB" id="A0A271IV57"/>
<evidence type="ECO:0000313" key="2">
    <source>
        <dbReference type="EMBL" id="PAP75085.1"/>
    </source>
</evidence>
<name>A0A271IV57_9BACT</name>
<keyword evidence="3" id="KW-1185">Reference proteome</keyword>